<evidence type="ECO:0000313" key="3">
    <source>
        <dbReference type="Proteomes" id="UP001523369"/>
    </source>
</evidence>
<keyword evidence="2" id="KW-0378">Hydrolase</keyword>
<dbReference type="Pfam" id="PF12697">
    <property type="entry name" value="Abhydrolase_6"/>
    <property type="match status" value="1"/>
</dbReference>
<name>A0ABT1DW16_9ACTN</name>
<evidence type="ECO:0000313" key="2">
    <source>
        <dbReference type="EMBL" id="MCO8274987.1"/>
    </source>
</evidence>
<sequence>MPVRQMTALGPPPYPDVWGYEPIMTYEAQAYGQRAPSFGVGVDEYTLLQKAHVLNAILDTWSVLYPRMQGIDLRRDAPSLPVPAWFYLGGNEMRGLRVLFDDWYARLRAPSKKLTVVPGAGHTALFERPDQLVAVLDDVLAG</sequence>
<dbReference type="InterPro" id="IPR000073">
    <property type="entry name" value="AB_hydrolase_1"/>
</dbReference>
<feature type="domain" description="AB hydrolase-1" evidence="1">
    <location>
        <begin position="40"/>
        <end position="134"/>
    </location>
</feature>
<dbReference type="InterPro" id="IPR029058">
    <property type="entry name" value="AB_hydrolase_fold"/>
</dbReference>
<dbReference type="EMBL" id="JAMYJR010000033">
    <property type="protein sequence ID" value="MCO8274987.1"/>
    <property type="molecule type" value="Genomic_DNA"/>
</dbReference>
<organism evidence="2 3">
    <name type="scientific">Paractinoplanes aksuensis</name>
    <dbReference type="NCBI Taxonomy" id="2939490"/>
    <lineage>
        <taxon>Bacteria</taxon>
        <taxon>Bacillati</taxon>
        <taxon>Actinomycetota</taxon>
        <taxon>Actinomycetes</taxon>
        <taxon>Micromonosporales</taxon>
        <taxon>Micromonosporaceae</taxon>
        <taxon>Paractinoplanes</taxon>
    </lineage>
</organism>
<dbReference type="Proteomes" id="UP001523369">
    <property type="component" value="Unassembled WGS sequence"/>
</dbReference>
<proteinExistence type="predicted"/>
<dbReference type="SUPFAM" id="SSF53474">
    <property type="entry name" value="alpha/beta-Hydrolases"/>
    <property type="match status" value="1"/>
</dbReference>
<gene>
    <name evidence="2" type="ORF">M1L60_30840</name>
</gene>
<reference evidence="2 3" key="1">
    <citation type="submission" date="2022-06" db="EMBL/GenBank/DDBJ databases">
        <title>New Species of the Genus Actinoplanes, ActinopZanes ferrugineus.</title>
        <authorList>
            <person name="Ding P."/>
        </authorList>
    </citation>
    <scope>NUCLEOTIDE SEQUENCE [LARGE SCALE GENOMIC DNA]</scope>
    <source>
        <strain evidence="2 3">TRM88003</strain>
    </source>
</reference>
<comment type="caution">
    <text evidence="2">The sequence shown here is derived from an EMBL/GenBank/DDBJ whole genome shotgun (WGS) entry which is preliminary data.</text>
</comment>
<dbReference type="Gene3D" id="3.40.50.1820">
    <property type="entry name" value="alpha/beta hydrolase"/>
    <property type="match status" value="1"/>
</dbReference>
<dbReference type="GO" id="GO:0016787">
    <property type="term" value="F:hydrolase activity"/>
    <property type="evidence" value="ECO:0007669"/>
    <property type="project" value="UniProtKB-KW"/>
</dbReference>
<keyword evidence="3" id="KW-1185">Reference proteome</keyword>
<evidence type="ECO:0000259" key="1">
    <source>
        <dbReference type="Pfam" id="PF12697"/>
    </source>
</evidence>
<protein>
    <submittedName>
        <fullName evidence="2">Alpha/beta hydrolase</fullName>
    </submittedName>
</protein>
<accession>A0ABT1DW16</accession>